<comment type="caution">
    <text evidence="2">The sequence shown here is derived from an EMBL/GenBank/DDBJ whole genome shotgun (WGS) entry which is preliminary data.</text>
</comment>
<dbReference type="GO" id="GO:0003824">
    <property type="term" value="F:catalytic activity"/>
    <property type="evidence" value="ECO:0007669"/>
    <property type="project" value="InterPro"/>
</dbReference>
<dbReference type="GO" id="GO:0030151">
    <property type="term" value="F:molybdenum ion binding"/>
    <property type="evidence" value="ECO:0007669"/>
    <property type="project" value="InterPro"/>
</dbReference>
<dbReference type="PANTHER" id="PTHR14237:SF19">
    <property type="entry name" value="MITOCHONDRIAL AMIDOXIME REDUCING COMPONENT 1"/>
    <property type="match status" value="1"/>
</dbReference>
<evidence type="ECO:0000259" key="1">
    <source>
        <dbReference type="PROSITE" id="PS51340"/>
    </source>
</evidence>
<dbReference type="SUPFAM" id="SSF141673">
    <property type="entry name" value="MOSC N-terminal domain-like"/>
    <property type="match status" value="1"/>
</dbReference>
<dbReference type="SUPFAM" id="SSF50800">
    <property type="entry name" value="PK beta-barrel domain-like"/>
    <property type="match status" value="1"/>
</dbReference>
<sequence length="287" mass="31400">MPVINEIFVYPIKSCAGISLRRATLLETGLEYDRHWMVTDPAGGMFTQRAHPRMALIRTALDSDALVIDAPGMPTLRTPLRAEALADAKPMRATVWRETVDALDTGEQTARWFSEFLGTPARLARFSPTARRTVDEKWTAPLVTQTRFADGFPLLIVGQASLDDLNARLSTKGAQGIPANRFRPNLVIGGLDAYEEDHVGDMQIRVPGRDVQLRLVKLCTRCPMPTIDQATGAPDPEWPHEPLDTMSAYRASDQFDGALTFGKNAVVVAGEGAALEVGLDVEAEIGF</sequence>
<dbReference type="InterPro" id="IPR011037">
    <property type="entry name" value="Pyrv_Knase-like_insert_dom_sf"/>
</dbReference>
<dbReference type="STRING" id="1777144.AWB83_04436"/>
<dbReference type="PANTHER" id="PTHR14237">
    <property type="entry name" value="MOLYBDOPTERIN COFACTOR SULFURASE MOSC"/>
    <property type="match status" value="1"/>
</dbReference>
<organism evidence="2 3">
    <name type="scientific">Caballeronia ptereochthonis</name>
    <dbReference type="NCBI Taxonomy" id="1777144"/>
    <lineage>
        <taxon>Bacteria</taxon>
        <taxon>Pseudomonadati</taxon>
        <taxon>Pseudomonadota</taxon>
        <taxon>Betaproteobacteria</taxon>
        <taxon>Burkholderiales</taxon>
        <taxon>Burkholderiaceae</taxon>
        <taxon>Caballeronia</taxon>
    </lineage>
</organism>
<proteinExistence type="predicted"/>
<accession>A0A158CK73</accession>
<dbReference type="Proteomes" id="UP000054978">
    <property type="component" value="Unassembled WGS sequence"/>
</dbReference>
<evidence type="ECO:0000313" key="2">
    <source>
        <dbReference type="EMBL" id="SAK82758.1"/>
    </source>
</evidence>
<evidence type="ECO:0000313" key="3">
    <source>
        <dbReference type="Proteomes" id="UP000054978"/>
    </source>
</evidence>
<protein>
    <submittedName>
        <fullName evidence="2">MOSC domain-containing protein</fullName>
    </submittedName>
</protein>
<dbReference type="RefSeq" id="WP_087047807.1">
    <property type="nucleotide sequence ID" value="NZ_FCOB02000021.1"/>
</dbReference>
<dbReference type="InterPro" id="IPR005303">
    <property type="entry name" value="MOCOS_middle"/>
</dbReference>
<keyword evidence="3" id="KW-1185">Reference proteome</keyword>
<dbReference type="InterPro" id="IPR005302">
    <property type="entry name" value="MoCF_Sase_C"/>
</dbReference>
<reference evidence="2" key="1">
    <citation type="submission" date="2016-01" db="EMBL/GenBank/DDBJ databases">
        <authorList>
            <person name="Peeters C."/>
        </authorList>
    </citation>
    <scope>NUCLEOTIDE SEQUENCE [LARGE SCALE GENOMIC DNA]</scope>
    <source>
        <strain evidence="2">LMG 29326</strain>
    </source>
</reference>
<dbReference type="AlphaFoldDB" id="A0A158CK73"/>
<dbReference type="PROSITE" id="PS51340">
    <property type="entry name" value="MOSC"/>
    <property type="match status" value="1"/>
</dbReference>
<name>A0A158CK73_9BURK</name>
<dbReference type="EMBL" id="FCOB02000021">
    <property type="protein sequence ID" value="SAK82758.1"/>
    <property type="molecule type" value="Genomic_DNA"/>
</dbReference>
<dbReference type="Pfam" id="PF03476">
    <property type="entry name" value="MOSC_N"/>
    <property type="match status" value="1"/>
</dbReference>
<feature type="domain" description="MOSC" evidence="1">
    <location>
        <begin position="127"/>
        <end position="284"/>
    </location>
</feature>
<dbReference type="GO" id="GO:0030170">
    <property type="term" value="F:pyridoxal phosphate binding"/>
    <property type="evidence" value="ECO:0007669"/>
    <property type="project" value="InterPro"/>
</dbReference>
<dbReference type="OrthoDB" id="581532at2"/>
<dbReference type="Pfam" id="PF03473">
    <property type="entry name" value="MOSC"/>
    <property type="match status" value="1"/>
</dbReference>
<gene>
    <name evidence="2" type="ORF">AWB83_04436</name>
</gene>